<reference evidence="6 7" key="1">
    <citation type="submission" date="2023-11" db="EMBL/GenBank/DDBJ databases">
        <title>Arctic aerobic anoxygenic photoheterotroph Sediminicoccus rosea KRV36 adapts its photosynthesis to long days of polar summer.</title>
        <authorList>
            <person name="Tomasch J."/>
            <person name="Kopejtka K."/>
            <person name="Bily T."/>
            <person name="Gardiner A.T."/>
            <person name="Gardian Z."/>
            <person name="Shivaramu S."/>
            <person name="Koblizek M."/>
            <person name="Engelhardt F."/>
            <person name="Kaftan D."/>
        </authorList>
    </citation>
    <scope>NUCLEOTIDE SEQUENCE [LARGE SCALE GENOMIC DNA]</scope>
    <source>
        <strain evidence="6 7">R-30</strain>
    </source>
</reference>
<dbReference type="Gene3D" id="3.40.50.720">
    <property type="entry name" value="NAD(P)-binding Rossmann-like Domain"/>
    <property type="match status" value="1"/>
</dbReference>
<evidence type="ECO:0000313" key="7">
    <source>
        <dbReference type="Proteomes" id="UP001305521"/>
    </source>
</evidence>
<dbReference type="EMBL" id="CP137852">
    <property type="protein sequence ID" value="WPB83330.1"/>
    <property type="molecule type" value="Genomic_DNA"/>
</dbReference>
<evidence type="ECO:0000256" key="3">
    <source>
        <dbReference type="ARBA" id="ARBA00022723"/>
    </source>
</evidence>
<gene>
    <name evidence="6" type="ORF">R9Z33_14580</name>
</gene>
<sequence length="331" mass="35103">MSDRRESMAQALWHTAPGAAELRAARLPGPAAGELLVQALASGISRGTERLVHHGRVPASQHAAMRCPMQEGEFNFPVKYGYAAVGRVEQGPTEWLGRRVFALHPHQSRFTIPVHFCALVPDGVSDARACLGANMETALNVMWDAAPRLGERAMVIGAGVVGLLCAFLLARLPGVAVTVVDRDPAKAALARGFGADFAPPEAAPRDQELIIHASASAAGLRLALDCAAFEGRILEASWFGDSEPALPLGAAFHQKRLQLISTQVGSVSPAMRGRRSHGERMALALALLEDARLDALLGPFVPFEDLPAALPALLDPPPGAPQPLCPVIRYT</sequence>
<evidence type="ECO:0000256" key="1">
    <source>
        <dbReference type="ARBA" id="ARBA00001947"/>
    </source>
</evidence>
<keyword evidence="7" id="KW-1185">Reference proteome</keyword>
<keyword evidence="3" id="KW-0479">Metal-binding</keyword>
<evidence type="ECO:0000256" key="5">
    <source>
        <dbReference type="ARBA" id="ARBA00023002"/>
    </source>
</evidence>
<organism evidence="6 7">
    <name type="scientific">Sediminicoccus rosea</name>
    <dbReference type="NCBI Taxonomy" id="1225128"/>
    <lineage>
        <taxon>Bacteria</taxon>
        <taxon>Pseudomonadati</taxon>
        <taxon>Pseudomonadota</taxon>
        <taxon>Alphaproteobacteria</taxon>
        <taxon>Acetobacterales</taxon>
        <taxon>Roseomonadaceae</taxon>
        <taxon>Sediminicoccus</taxon>
    </lineage>
</organism>
<evidence type="ECO:0000256" key="2">
    <source>
        <dbReference type="ARBA" id="ARBA00008072"/>
    </source>
</evidence>
<dbReference type="InterPro" id="IPR036291">
    <property type="entry name" value="NAD(P)-bd_dom_sf"/>
</dbReference>
<dbReference type="RefSeq" id="WP_318647308.1">
    <property type="nucleotide sequence ID" value="NZ_CP137852.1"/>
</dbReference>
<dbReference type="Proteomes" id="UP001305521">
    <property type="component" value="Chromosome"/>
</dbReference>
<dbReference type="PANTHER" id="PTHR43350:SF19">
    <property type="entry name" value="D-GULOSIDE 3-DEHYDROGENASE"/>
    <property type="match status" value="1"/>
</dbReference>
<protein>
    <submittedName>
        <fullName evidence="6">Zinc-binding alcohol dehydrogenase</fullName>
    </submittedName>
</protein>
<dbReference type="InterPro" id="IPR011032">
    <property type="entry name" value="GroES-like_sf"/>
</dbReference>
<comment type="cofactor">
    <cofactor evidence="1">
        <name>Zn(2+)</name>
        <dbReference type="ChEBI" id="CHEBI:29105"/>
    </cofactor>
</comment>
<keyword evidence="4" id="KW-0862">Zinc</keyword>
<dbReference type="SUPFAM" id="SSF50129">
    <property type="entry name" value="GroES-like"/>
    <property type="match status" value="1"/>
</dbReference>
<evidence type="ECO:0000256" key="4">
    <source>
        <dbReference type="ARBA" id="ARBA00022833"/>
    </source>
</evidence>
<proteinExistence type="inferred from homology"/>
<dbReference type="SUPFAM" id="SSF51735">
    <property type="entry name" value="NAD(P)-binding Rossmann-fold domains"/>
    <property type="match status" value="1"/>
</dbReference>
<keyword evidence="5" id="KW-0560">Oxidoreductase</keyword>
<dbReference type="Gene3D" id="3.90.180.10">
    <property type="entry name" value="Medium-chain alcohol dehydrogenases, catalytic domain"/>
    <property type="match status" value="2"/>
</dbReference>
<name>A0ABZ0PCG0_9PROT</name>
<dbReference type="PANTHER" id="PTHR43350">
    <property type="entry name" value="NAD-DEPENDENT ALCOHOL DEHYDROGENASE"/>
    <property type="match status" value="1"/>
</dbReference>
<evidence type="ECO:0000313" key="6">
    <source>
        <dbReference type="EMBL" id="WPB83330.1"/>
    </source>
</evidence>
<accession>A0ABZ0PCG0</accession>
<dbReference type="CDD" id="cd08255">
    <property type="entry name" value="2-desacetyl-2-hydroxyethyl_bacteriochlorophyllide_like"/>
    <property type="match status" value="1"/>
</dbReference>
<comment type="similarity">
    <text evidence="2">Belongs to the zinc-containing alcohol dehydrogenase family.</text>
</comment>